<organism evidence="2">
    <name type="scientific">Eutreptiella gymnastica</name>
    <dbReference type="NCBI Taxonomy" id="73025"/>
    <lineage>
        <taxon>Eukaryota</taxon>
        <taxon>Discoba</taxon>
        <taxon>Euglenozoa</taxon>
        <taxon>Euglenida</taxon>
        <taxon>Spirocuta</taxon>
        <taxon>Euglenophyceae</taxon>
        <taxon>Eutreptiales</taxon>
        <taxon>Eutreptiaceae</taxon>
        <taxon>Eutreptiella</taxon>
    </lineage>
</organism>
<name>A0A7S4CUR0_9EUGL</name>
<feature type="compositionally biased region" description="Gly residues" evidence="1">
    <location>
        <begin position="92"/>
        <end position="101"/>
    </location>
</feature>
<reference evidence="2" key="1">
    <citation type="submission" date="2021-01" db="EMBL/GenBank/DDBJ databases">
        <authorList>
            <person name="Corre E."/>
            <person name="Pelletier E."/>
            <person name="Niang G."/>
            <person name="Scheremetjew M."/>
            <person name="Finn R."/>
            <person name="Kale V."/>
            <person name="Holt S."/>
            <person name="Cochrane G."/>
            <person name="Meng A."/>
            <person name="Brown T."/>
            <person name="Cohen L."/>
        </authorList>
    </citation>
    <scope>NUCLEOTIDE SEQUENCE</scope>
    <source>
        <strain evidence="2">CCMP1594</strain>
    </source>
</reference>
<gene>
    <name evidence="2" type="ORF">EGYM00163_LOCUS18262</name>
</gene>
<accession>A0A7S4CUR0</accession>
<sequence>MGLVALWIKEVAPFIQKPREHCVINQHQKNHNHHIRPPLAEDWATSSSLRLKGVLTSPCQGGGGCQGKEPESSVQNGNAGPRGTHSPKLHGHGVGGWGCSGGPAVEDHEAIQHQSGLPLCSPALKASP</sequence>
<evidence type="ECO:0000256" key="1">
    <source>
        <dbReference type="SAM" id="MobiDB-lite"/>
    </source>
</evidence>
<evidence type="ECO:0000313" key="2">
    <source>
        <dbReference type="EMBL" id="CAE0807134.1"/>
    </source>
</evidence>
<protein>
    <submittedName>
        <fullName evidence="2">Uncharacterized protein</fullName>
    </submittedName>
</protein>
<feature type="region of interest" description="Disordered" evidence="1">
    <location>
        <begin position="59"/>
        <end position="128"/>
    </location>
</feature>
<dbReference type="EMBL" id="HBJA01051529">
    <property type="protein sequence ID" value="CAE0807134.1"/>
    <property type="molecule type" value="Transcribed_RNA"/>
</dbReference>
<dbReference type="AlphaFoldDB" id="A0A7S4CUR0"/>
<proteinExistence type="predicted"/>